<evidence type="ECO:0000256" key="3">
    <source>
        <dbReference type="ARBA" id="ARBA00023163"/>
    </source>
</evidence>
<evidence type="ECO:0000259" key="4">
    <source>
        <dbReference type="PROSITE" id="PS50932"/>
    </source>
</evidence>
<dbReference type="InterPro" id="IPR010982">
    <property type="entry name" value="Lambda_DNA-bd_dom_sf"/>
</dbReference>
<feature type="domain" description="HTH cro/C1-type" evidence="5">
    <location>
        <begin position="3"/>
        <end position="47"/>
    </location>
</feature>
<evidence type="ECO:0000313" key="7">
    <source>
        <dbReference type="Proteomes" id="UP000181728"/>
    </source>
</evidence>
<gene>
    <name evidence="6" type="ORF">ATX59_03840</name>
</gene>
<dbReference type="Proteomes" id="UP000181728">
    <property type="component" value="Unassembled WGS sequence"/>
</dbReference>
<name>A0A6N4A359_OENOE</name>
<dbReference type="Pfam" id="PF13377">
    <property type="entry name" value="Peripla_BP_3"/>
    <property type="match status" value="1"/>
</dbReference>
<dbReference type="InterPro" id="IPR001387">
    <property type="entry name" value="Cro/C1-type_HTH"/>
</dbReference>
<dbReference type="SUPFAM" id="SSF47413">
    <property type="entry name" value="lambda repressor-like DNA-binding domains"/>
    <property type="match status" value="1"/>
</dbReference>
<keyword evidence="3" id="KW-0804">Transcription</keyword>
<comment type="caution">
    <text evidence="6">The sequence shown here is derived from an EMBL/GenBank/DDBJ whole genome shotgun (WGS) entry which is preliminary data.</text>
</comment>
<dbReference type="PANTHER" id="PTHR30146:SF24">
    <property type="entry name" value="XYLOSE OPERON REGULATORY PROTEIN"/>
    <property type="match status" value="1"/>
</dbReference>
<evidence type="ECO:0000259" key="5">
    <source>
        <dbReference type="PROSITE" id="PS50943"/>
    </source>
</evidence>
<keyword evidence="1" id="KW-0805">Transcription regulation</keyword>
<dbReference type="Gene3D" id="3.40.50.2300">
    <property type="match status" value="2"/>
</dbReference>
<accession>A0A6N4A359</accession>
<dbReference type="InterPro" id="IPR046335">
    <property type="entry name" value="LacI/GalR-like_sensor"/>
</dbReference>
<dbReference type="PANTHER" id="PTHR30146">
    <property type="entry name" value="LACI-RELATED TRANSCRIPTIONAL REPRESSOR"/>
    <property type="match status" value="1"/>
</dbReference>
<dbReference type="AlphaFoldDB" id="A0A6N4A359"/>
<dbReference type="GO" id="GO:0000976">
    <property type="term" value="F:transcription cis-regulatory region binding"/>
    <property type="evidence" value="ECO:0007669"/>
    <property type="project" value="TreeGrafter"/>
</dbReference>
<dbReference type="InterPro" id="IPR000843">
    <property type="entry name" value="HTH_LacI"/>
</dbReference>
<organism evidence="6 7">
    <name type="scientific">Oenococcus oeni</name>
    <name type="common">Leuconostoc oenos</name>
    <dbReference type="NCBI Taxonomy" id="1247"/>
    <lineage>
        <taxon>Bacteria</taxon>
        <taxon>Bacillati</taxon>
        <taxon>Bacillota</taxon>
        <taxon>Bacilli</taxon>
        <taxon>Lactobacillales</taxon>
        <taxon>Lactobacillaceae</taxon>
        <taxon>Oenococcus</taxon>
    </lineage>
</organism>
<evidence type="ECO:0000256" key="2">
    <source>
        <dbReference type="ARBA" id="ARBA00023125"/>
    </source>
</evidence>
<evidence type="ECO:0000256" key="1">
    <source>
        <dbReference type="ARBA" id="ARBA00023015"/>
    </source>
</evidence>
<dbReference type="SUPFAM" id="SSF53822">
    <property type="entry name" value="Periplasmic binding protein-like I"/>
    <property type="match status" value="1"/>
</dbReference>
<keyword evidence="2" id="KW-0238">DNA-binding</keyword>
<dbReference type="InterPro" id="IPR028082">
    <property type="entry name" value="Peripla_BP_I"/>
</dbReference>
<dbReference type="Gene3D" id="1.10.260.40">
    <property type="entry name" value="lambda repressor-like DNA-binding domains"/>
    <property type="match status" value="1"/>
</dbReference>
<dbReference type="GO" id="GO:0003700">
    <property type="term" value="F:DNA-binding transcription factor activity"/>
    <property type="evidence" value="ECO:0007669"/>
    <property type="project" value="TreeGrafter"/>
</dbReference>
<dbReference type="CDD" id="cd01392">
    <property type="entry name" value="HTH_LacI"/>
    <property type="match status" value="1"/>
</dbReference>
<proteinExistence type="predicted"/>
<dbReference type="RefSeq" id="WP_071448944.1">
    <property type="nucleotide sequence ID" value="NZ_MLOK01000035.1"/>
</dbReference>
<evidence type="ECO:0000313" key="6">
    <source>
        <dbReference type="EMBL" id="OIM21478.1"/>
    </source>
</evidence>
<protein>
    <submittedName>
        <fullName evidence="6">LacI family transcriptional regulator</fullName>
    </submittedName>
</protein>
<reference evidence="6 7" key="1">
    <citation type="journal article" date="2016" name="BMC Genomics">
        <title>Consensus pan-genome assembly of the specialised wine bacterium Oenococcus oeni.</title>
        <authorList>
            <person name="Sternes P.R."/>
            <person name="Borneman A.R."/>
        </authorList>
    </citation>
    <scope>NUCLEOTIDE SEQUENCE [LARGE SCALE GENOMIC DNA]</scope>
    <source>
        <strain evidence="6 7">AWRIB661</strain>
    </source>
</reference>
<dbReference type="PROSITE" id="PS50932">
    <property type="entry name" value="HTH_LACI_2"/>
    <property type="match status" value="1"/>
</dbReference>
<feature type="domain" description="HTH lacI-type" evidence="4">
    <location>
        <begin position="2"/>
        <end position="57"/>
    </location>
</feature>
<dbReference type="EMBL" id="MLOK01000035">
    <property type="protein sequence ID" value="OIM21478.1"/>
    <property type="molecule type" value="Genomic_DNA"/>
</dbReference>
<dbReference type="CDD" id="cd06267">
    <property type="entry name" value="PBP1_LacI_sugar_binding-like"/>
    <property type="match status" value="1"/>
</dbReference>
<dbReference type="Pfam" id="PF00356">
    <property type="entry name" value="LacI"/>
    <property type="match status" value="1"/>
</dbReference>
<dbReference type="SMART" id="SM00354">
    <property type="entry name" value="HTH_LACI"/>
    <property type="match status" value="1"/>
</dbReference>
<dbReference type="PROSITE" id="PS50943">
    <property type="entry name" value="HTH_CROC1"/>
    <property type="match status" value="1"/>
</dbReference>
<sequence length="343" mass="38764">MVTIKEIADKVNLSPTTVSNVIHGRKGKVSPDNYKKISRALEESKYVSNMGGRLLGRHGSKIIAVILNYERRSEMNVVSDPFYNQIVGFLEEEIRKKGYFMMLYTSGSVTESLRLATAWDIEGLIVLGSHPDDAKNFIKQQKRPVAFIDTYVDKESMTDDFINVGLQDFKGGYQITNYLIGLGHRRIGFFADGNQLLGVDHQRFAGFKKALSEADINLENPGFFGLDYRTNQRHIFLKKFSETKLKDYTALVFTSDFLAVDAINVFLDNGFKVPEDISITGFDHNIFSEQCRPKLTTIGQNVQKKAVLAVDFLTERIQSKQAIKKINLLLDVELIVQDSTARV</sequence>